<dbReference type="InterPro" id="IPR026037">
    <property type="entry name" value="PgpA"/>
</dbReference>
<dbReference type="PANTHER" id="PTHR36305:SF1">
    <property type="entry name" value="PHOSPHATIDYLGLYCEROPHOSPHATASE A"/>
    <property type="match status" value="1"/>
</dbReference>
<dbReference type="PANTHER" id="PTHR36305">
    <property type="entry name" value="PHOSPHATIDYLGLYCEROPHOSPHATASE A"/>
    <property type="match status" value="1"/>
</dbReference>
<dbReference type="RefSeq" id="WP_091916042.1">
    <property type="nucleotide sequence ID" value="NZ_FOIQ01000004.1"/>
</dbReference>
<dbReference type="PIRSF" id="PIRSF006162">
    <property type="entry name" value="PgpA"/>
    <property type="match status" value="1"/>
</dbReference>
<feature type="transmembrane region" description="Helical" evidence="1">
    <location>
        <begin position="46"/>
        <end position="68"/>
    </location>
</feature>
<evidence type="ECO:0000313" key="4">
    <source>
        <dbReference type="Proteomes" id="UP000199373"/>
    </source>
</evidence>
<dbReference type="InterPro" id="IPR007686">
    <property type="entry name" value="YutG/PgpA"/>
</dbReference>
<keyword evidence="1" id="KW-0472">Membrane</keyword>
<keyword evidence="1" id="KW-1133">Transmembrane helix</keyword>
<dbReference type="GO" id="GO:0006629">
    <property type="term" value="P:lipid metabolic process"/>
    <property type="evidence" value="ECO:0007669"/>
    <property type="project" value="InterPro"/>
</dbReference>
<keyword evidence="4" id="KW-1185">Reference proteome</keyword>
<dbReference type="Pfam" id="PF04608">
    <property type="entry name" value="PgpA"/>
    <property type="match status" value="1"/>
</dbReference>
<dbReference type="Proteomes" id="UP000199373">
    <property type="component" value="Unassembled WGS sequence"/>
</dbReference>
<protein>
    <submittedName>
        <fullName evidence="3">Phosphatidylglycerophosphatase A</fullName>
    </submittedName>
</protein>
<dbReference type="EMBL" id="FOIQ01000004">
    <property type="protein sequence ID" value="SEW14867.1"/>
    <property type="molecule type" value="Genomic_DNA"/>
</dbReference>
<feature type="transmembrane region" description="Helical" evidence="1">
    <location>
        <begin position="103"/>
        <end position="122"/>
    </location>
</feature>
<dbReference type="GO" id="GO:0008962">
    <property type="term" value="F:phosphatidylglycerophosphatase activity"/>
    <property type="evidence" value="ECO:0007669"/>
    <property type="project" value="InterPro"/>
</dbReference>
<reference evidence="3 4" key="1">
    <citation type="submission" date="2016-10" db="EMBL/GenBank/DDBJ databases">
        <authorList>
            <person name="de Groot N.N."/>
        </authorList>
    </citation>
    <scope>NUCLEOTIDE SEQUENCE [LARGE SCALE GENOMIC DNA]</scope>
    <source>
        <strain evidence="3 4">TC2-24</strain>
    </source>
</reference>
<dbReference type="InterPro" id="IPR036681">
    <property type="entry name" value="PgpA-like_sf"/>
</dbReference>
<dbReference type="SUPFAM" id="SSF101307">
    <property type="entry name" value="YutG-like"/>
    <property type="match status" value="1"/>
</dbReference>
<name>A0A1I0PKB5_9BACT</name>
<dbReference type="AlphaFoldDB" id="A0A1I0PKB5"/>
<gene>
    <name evidence="3" type="ORF">SAMN04487850_1832</name>
</gene>
<evidence type="ECO:0000259" key="2">
    <source>
        <dbReference type="Pfam" id="PF04608"/>
    </source>
</evidence>
<feature type="transmembrane region" description="Helical" evidence="1">
    <location>
        <begin position="20"/>
        <end position="39"/>
    </location>
</feature>
<keyword evidence="1" id="KW-0812">Transmembrane</keyword>
<accession>A0A1I0PKB5</accession>
<proteinExistence type="predicted"/>
<sequence length="163" mass="17825">MKQPPLLPVIIGTGFGAGFWPWGPGTAGAVVATVIWWALGSVLSPVALTVVTALLVVLFTVLGTWATARLQPFWGDDPSRVVVDEMVGVWIPLLLAADPHYRLWWALAALLLFRVFDIVKPFGIRRLDRRRGALWVMLDDVAAGLYSALVLGLIILITYAYTS</sequence>
<dbReference type="CDD" id="cd06971">
    <property type="entry name" value="PgpA"/>
    <property type="match status" value="1"/>
</dbReference>
<evidence type="ECO:0000256" key="1">
    <source>
        <dbReference type="SAM" id="Phobius"/>
    </source>
</evidence>
<evidence type="ECO:0000313" key="3">
    <source>
        <dbReference type="EMBL" id="SEW14867.1"/>
    </source>
</evidence>
<organism evidence="3 4">
    <name type="scientific">Prevotella aff. ruminicola Tc2-24</name>
    <dbReference type="NCBI Taxonomy" id="81582"/>
    <lineage>
        <taxon>Bacteria</taxon>
        <taxon>Pseudomonadati</taxon>
        <taxon>Bacteroidota</taxon>
        <taxon>Bacteroidia</taxon>
        <taxon>Bacteroidales</taxon>
        <taxon>Prevotellaceae</taxon>
        <taxon>Prevotella</taxon>
    </lineage>
</organism>
<feature type="domain" description="YutG/PgpA" evidence="2">
    <location>
        <begin position="11"/>
        <end position="154"/>
    </location>
</feature>
<feature type="transmembrane region" description="Helical" evidence="1">
    <location>
        <begin position="134"/>
        <end position="161"/>
    </location>
</feature>